<accession>A0A119DN81</accession>
<sequence>MVFIDRRWAAMAMNIDSGRERHADLRSMWRAAGEARKRIAMSSGRGASPSKRRLALDGA</sequence>
<evidence type="ECO:0000313" key="3">
    <source>
        <dbReference type="Proteomes" id="UP000062317"/>
    </source>
</evidence>
<dbReference type="Proteomes" id="UP000062317">
    <property type="component" value="Unassembled WGS sequence"/>
</dbReference>
<organism evidence="2 3">
    <name type="scientific">Burkholderia territorii</name>
    <dbReference type="NCBI Taxonomy" id="1503055"/>
    <lineage>
        <taxon>Bacteria</taxon>
        <taxon>Pseudomonadati</taxon>
        <taxon>Pseudomonadota</taxon>
        <taxon>Betaproteobacteria</taxon>
        <taxon>Burkholderiales</taxon>
        <taxon>Burkholderiaceae</taxon>
        <taxon>Burkholderia</taxon>
        <taxon>Burkholderia cepacia complex</taxon>
    </lineage>
</organism>
<feature type="region of interest" description="Disordered" evidence="1">
    <location>
        <begin position="39"/>
        <end position="59"/>
    </location>
</feature>
<protein>
    <submittedName>
        <fullName evidence="2">Uncharacterized protein</fullName>
    </submittedName>
</protein>
<comment type="caution">
    <text evidence="2">The sequence shown here is derived from an EMBL/GenBank/DDBJ whole genome shotgun (WGS) entry which is preliminary data.</text>
</comment>
<name>A0A119DN81_9BURK</name>
<proteinExistence type="predicted"/>
<evidence type="ECO:0000313" key="2">
    <source>
        <dbReference type="EMBL" id="KVV38085.1"/>
    </source>
</evidence>
<gene>
    <name evidence="2" type="ORF">WT27_01610</name>
</gene>
<dbReference type="AlphaFoldDB" id="A0A119DN81"/>
<keyword evidence="3" id="KW-1185">Reference proteome</keyword>
<reference evidence="2 3" key="1">
    <citation type="submission" date="2015-11" db="EMBL/GenBank/DDBJ databases">
        <title>Expanding the genomic diversity of Burkholderia species for the development of highly accurate diagnostics.</title>
        <authorList>
            <person name="Sahl J."/>
            <person name="Keim P."/>
            <person name="Wagner D."/>
        </authorList>
    </citation>
    <scope>NUCLEOTIDE SEQUENCE [LARGE SCALE GENOMIC DNA]</scope>
    <source>
        <strain evidence="2 3">MSMB1301WGS</strain>
    </source>
</reference>
<dbReference type="EMBL" id="LPEQ01000136">
    <property type="protein sequence ID" value="KVV38085.1"/>
    <property type="molecule type" value="Genomic_DNA"/>
</dbReference>
<evidence type="ECO:0000256" key="1">
    <source>
        <dbReference type="SAM" id="MobiDB-lite"/>
    </source>
</evidence>